<dbReference type="Gene3D" id="1.20.1250.20">
    <property type="entry name" value="MFS general substrate transporter like domains"/>
    <property type="match status" value="2"/>
</dbReference>
<keyword evidence="3" id="KW-0472">Membrane</keyword>
<dbReference type="InterPro" id="IPR020846">
    <property type="entry name" value="MFS_dom"/>
</dbReference>
<feature type="transmembrane region" description="Helical" evidence="3">
    <location>
        <begin position="402"/>
        <end position="424"/>
    </location>
</feature>
<dbReference type="EMBL" id="KN818236">
    <property type="protein sequence ID" value="KIL66459.1"/>
    <property type="molecule type" value="Genomic_DNA"/>
</dbReference>
<dbReference type="Pfam" id="PF07690">
    <property type="entry name" value="MFS_1"/>
    <property type="match status" value="1"/>
</dbReference>
<name>A0A0C2THQ1_AMAMK</name>
<feature type="transmembrane region" description="Helical" evidence="3">
    <location>
        <begin position="83"/>
        <end position="101"/>
    </location>
</feature>
<protein>
    <recommendedName>
        <fullName evidence="4">Major facilitator superfamily (MFS) profile domain-containing protein</fullName>
    </recommendedName>
</protein>
<feature type="transmembrane region" description="Helical" evidence="3">
    <location>
        <begin position="42"/>
        <end position="63"/>
    </location>
</feature>
<evidence type="ECO:0000313" key="5">
    <source>
        <dbReference type="EMBL" id="KIL66459.1"/>
    </source>
</evidence>
<evidence type="ECO:0000259" key="4">
    <source>
        <dbReference type="PROSITE" id="PS50850"/>
    </source>
</evidence>
<feature type="transmembrane region" description="Helical" evidence="3">
    <location>
        <begin position="285"/>
        <end position="304"/>
    </location>
</feature>
<dbReference type="AlphaFoldDB" id="A0A0C2THQ1"/>
<dbReference type="InterPro" id="IPR036259">
    <property type="entry name" value="MFS_trans_sf"/>
</dbReference>
<evidence type="ECO:0000256" key="1">
    <source>
        <dbReference type="ARBA" id="ARBA00004141"/>
    </source>
</evidence>
<feature type="transmembrane region" description="Helical" evidence="3">
    <location>
        <begin position="249"/>
        <end position="273"/>
    </location>
</feature>
<keyword evidence="6" id="KW-1185">Reference proteome</keyword>
<feature type="transmembrane region" description="Helical" evidence="3">
    <location>
        <begin position="316"/>
        <end position="335"/>
    </location>
</feature>
<organism evidence="5 6">
    <name type="scientific">Amanita muscaria (strain Koide BX008)</name>
    <dbReference type="NCBI Taxonomy" id="946122"/>
    <lineage>
        <taxon>Eukaryota</taxon>
        <taxon>Fungi</taxon>
        <taxon>Dikarya</taxon>
        <taxon>Basidiomycota</taxon>
        <taxon>Agaricomycotina</taxon>
        <taxon>Agaricomycetes</taxon>
        <taxon>Agaricomycetidae</taxon>
        <taxon>Agaricales</taxon>
        <taxon>Pluteineae</taxon>
        <taxon>Amanitaceae</taxon>
        <taxon>Amanita</taxon>
    </lineage>
</organism>
<gene>
    <name evidence="5" type="ORF">M378DRAFT_124048</name>
</gene>
<feature type="transmembrane region" description="Helical" evidence="3">
    <location>
        <begin position="375"/>
        <end position="396"/>
    </location>
</feature>
<dbReference type="PANTHER" id="PTHR11360:SF319">
    <property type="entry name" value="MAJOR FACILITATOR SUPERFAMILY (MFS) PROFILE DOMAIN-CONTAINING PROTEIN"/>
    <property type="match status" value="1"/>
</dbReference>
<dbReference type="InterPro" id="IPR050327">
    <property type="entry name" value="Proton-linked_MCT"/>
</dbReference>
<feature type="transmembrane region" description="Helical" evidence="3">
    <location>
        <begin position="204"/>
        <end position="228"/>
    </location>
</feature>
<dbReference type="Proteomes" id="UP000054549">
    <property type="component" value="Unassembled WGS sequence"/>
</dbReference>
<evidence type="ECO:0000256" key="2">
    <source>
        <dbReference type="ARBA" id="ARBA00006727"/>
    </source>
</evidence>
<dbReference type="SUPFAM" id="SSF103473">
    <property type="entry name" value="MFS general substrate transporter"/>
    <property type="match status" value="1"/>
</dbReference>
<sequence length="444" mass="48523">MTEFKKHCLIKKHLSLLTLSNRISIRMTETAIASYPCGAFRAWSTVFGSALFIFCELGTLQSFGVYQDYYSREWLSNYTASDISWIGGIQAFFELALGILGGKLFEAGYCRPMLIFASVLFSFSYFMLSLAKQGQYYQVFLSHGLGVGIAMGLFFVPGCTLSLRHFRSEAKQALAVGIVFAGGSLGAVIYAIMLNYLLNSGIGFAWSVRVTALLSTVCLLIANLMITVPPRANPSPSGQTPSQKSLLHLPYILICMSGFFAILGCYFPFFLVQVFAIKHGISGKLVFYSLAIINISSVFSRIVVNSCVKKIGVFKPSIISCALNGCATFGMLACYTPTGLVLFSICYGACYGSTFSLYGPLVVQVAPSEDTGKVLGYAWTPSAIAAVIGPSVGAALVGKDYIWWRGVVFAALCFFVATILQLVAREIHIRHLKRRERESWPEKS</sequence>
<dbReference type="PANTHER" id="PTHR11360">
    <property type="entry name" value="MONOCARBOXYLATE TRANSPORTER"/>
    <property type="match status" value="1"/>
</dbReference>
<evidence type="ECO:0000256" key="3">
    <source>
        <dbReference type="SAM" id="Phobius"/>
    </source>
</evidence>
<reference evidence="5 6" key="1">
    <citation type="submission" date="2014-04" db="EMBL/GenBank/DDBJ databases">
        <title>Evolutionary Origins and Diversification of the Mycorrhizal Mutualists.</title>
        <authorList>
            <consortium name="DOE Joint Genome Institute"/>
            <consortium name="Mycorrhizal Genomics Consortium"/>
            <person name="Kohler A."/>
            <person name="Kuo A."/>
            <person name="Nagy L.G."/>
            <person name="Floudas D."/>
            <person name="Copeland A."/>
            <person name="Barry K.W."/>
            <person name="Cichocki N."/>
            <person name="Veneault-Fourrey C."/>
            <person name="LaButti K."/>
            <person name="Lindquist E.A."/>
            <person name="Lipzen A."/>
            <person name="Lundell T."/>
            <person name="Morin E."/>
            <person name="Murat C."/>
            <person name="Riley R."/>
            <person name="Ohm R."/>
            <person name="Sun H."/>
            <person name="Tunlid A."/>
            <person name="Henrissat B."/>
            <person name="Grigoriev I.V."/>
            <person name="Hibbett D.S."/>
            <person name="Martin F."/>
        </authorList>
    </citation>
    <scope>NUCLEOTIDE SEQUENCE [LARGE SCALE GENOMIC DNA]</scope>
    <source>
        <strain evidence="5 6">Koide BX008</strain>
    </source>
</reference>
<dbReference type="OrthoDB" id="6499973at2759"/>
<dbReference type="PROSITE" id="PS50850">
    <property type="entry name" value="MFS"/>
    <property type="match status" value="1"/>
</dbReference>
<dbReference type="GO" id="GO:0022857">
    <property type="term" value="F:transmembrane transporter activity"/>
    <property type="evidence" value="ECO:0007669"/>
    <property type="project" value="InterPro"/>
</dbReference>
<feature type="transmembrane region" description="Helical" evidence="3">
    <location>
        <begin position="341"/>
        <end position="363"/>
    </location>
</feature>
<evidence type="ECO:0000313" key="6">
    <source>
        <dbReference type="Proteomes" id="UP000054549"/>
    </source>
</evidence>
<keyword evidence="3" id="KW-0812">Transmembrane</keyword>
<dbReference type="InterPro" id="IPR011701">
    <property type="entry name" value="MFS"/>
</dbReference>
<comment type="subcellular location">
    <subcellularLocation>
        <location evidence="1">Membrane</location>
        <topology evidence="1">Multi-pass membrane protein</topology>
    </subcellularLocation>
</comment>
<dbReference type="GO" id="GO:0016020">
    <property type="term" value="C:membrane"/>
    <property type="evidence" value="ECO:0007669"/>
    <property type="project" value="UniProtKB-SubCell"/>
</dbReference>
<feature type="transmembrane region" description="Helical" evidence="3">
    <location>
        <begin position="173"/>
        <end position="198"/>
    </location>
</feature>
<accession>A0A0C2THQ1</accession>
<comment type="similarity">
    <text evidence="2">Belongs to the major facilitator superfamily. Monocarboxylate porter (TC 2.A.1.13) family.</text>
</comment>
<dbReference type="HOGENOM" id="CLU_001265_1_1_1"/>
<proteinExistence type="inferred from homology"/>
<feature type="domain" description="Major facilitator superfamily (MFS) profile" evidence="4">
    <location>
        <begin position="250"/>
        <end position="444"/>
    </location>
</feature>
<keyword evidence="3" id="KW-1133">Transmembrane helix</keyword>
<dbReference type="InParanoid" id="A0A0C2THQ1"/>
<feature type="transmembrane region" description="Helical" evidence="3">
    <location>
        <begin position="137"/>
        <end position="161"/>
    </location>
</feature>
<feature type="transmembrane region" description="Helical" evidence="3">
    <location>
        <begin position="113"/>
        <end position="131"/>
    </location>
</feature>
<dbReference type="STRING" id="946122.A0A0C2THQ1"/>